<dbReference type="EMBL" id="CP042806">
    <property type="protein sequence ID" value="QEE27527.1"/>
    <property type="molecule type" value="Genomic_DNA"/>
</dbReference>
<keyword evidence="2" id="KW-1185">Reference proteome</keyword>
<dbReference type="KEGG" id="talb:FTW19_05590"/>
<organism evidence="1 2">
    <name type="scientific">Terriglobus albidus</name>
    <dbReference type="NCBI Taxonomy" id="1592106"/>
    <lineage>
        <taxon>Bacteria</taxon>
        <taxon>Pseudomonadati</taxon>
        <taxon>Acidobacteriota</taxon>
        <taxon>Terriglobia</taxon>
        <taxon>Terriglobales</taxon>
        <taxon>Acidobacteriaceae</taxon>
        <taxon>Terriglobus</taxon>
    </lineage>
</organism>
<accession>A0A5B9EB77</accession>
<evidence type="ECO:0000313" key="1">
    <source>
        <dbReference type="EMBL" id="QEE27527.1"/>
    </source>
</evidence>
<name>A0A5B9EB77_9BACT</name>
<evidence type="ECO:0000313" key="2">
    <source>
        <dbReference type="Proteomes" id="UP000321820"/>
    </source>
</evidence>
<protein>
    <submittedName>
        <fullName evidence="1">Uncharacterized protein</fullName>
    </submittedName>
</protein>
<dbReference type="RefSeq" id="WP_147646718.1">
    <property type="nucleotide sequence ID" value="NZ_CP042806.1"/>
</dbReference>
<dbReference type="Proteomes" id="UP000321820">
    <property type="component" value="Chromosome"/>
</dbReference>
<proteinExistence type="predicted"/>
<sequence>MRYEVQLELEDHHRMLSRVLQALEHAQAIVEHLTLDRRAGRLHCCLIAQVDSQRRARMESLLWKIHSVVRLSVYASPSPSTGCGRIP</sequence>
<reference evidence="1 2" key="1">
    <citation type="submission" date="2019-08" db="EMBL/GenBank/DDBJ databases">
        <title>Complete genome sequence of Terriglobus albidus strain ORNL.</title>
        <authorList>
            <person name="Podar M."/>
        </authorList>
    </citation>
    <scope>NUCLEOTIDE SEQUENCE [LARGE SCALE GENOMIC DNA]</scope>
    <source>
        <strain evidence="1 2">ORNL</strain>
    </source>
</reference>
<dbReference type="AlphaFoldDB" id="A0A5B9EB77"/>
<gene>
    <name evidence="1" type="ORF">FTW19_05590</name>
</gene>